<proteinExistence type="predicted"/>
<dbReference type="SMART" id="SM00318">
    <property type="entry name" value="SNc"/>
    <property type="match status" value="1"/>
</dbReference>
<dbReference type="PANTHER" id="PTHR12302:SF26">
    <property type="entry name" value="BLR1266 PROTEIN"/>
    <property type="match status" value="1"/>
</dbReference>
<dbReference type="InterPro" id="IPR016071">
    <property type="entry name" value="Staphylococal_nuclease_OB-fold"/>
</dbReference>
<dbReference type="OrthoDB" id="9805504at2"/>
<evidence type="ECO:0000313" key="3">
    <source>
        <dbReference type="Proteomes" id="UP000035017"/>
    </source>
</evidence>
<dbReference type="Pfam" id="PF00565">
    <property type="entry name" value="SNase"/>
    <property type="match status" value="1"/>
</dbReference>
<organism evidence="2 3">
    <name type="scientific">Agrobacterium tumefaciens</name>
    <dbReference type="NCBI Taxonomy" id="358"/>
    <lineage>
        <taxon>Bacteria</taxon>
        <taxon>Pseudomonadati</taxon>
        <taxon>Pseudomonadota</taxon>
        <taxon>Alphaproteobacteria</taxon>
        <taxon>Hyphomicrobiales</taxon>
        <taxon>Rhizobiaceae</taxon>
        <taxon>Rhizobium/Agrobacterium group</taxon>
        <taxon>Agrobacterium</taxon>
        <taxon>Agrobacterium tumefaciens complex</taxon>
    </lineage>
</organism>
<gene>
    <name evidence="2" type="ORF">RU07_19515</name>
</gene>
<evidence type="ECO:0000259" key="1">
    <source>
        <dbReference type="PROSITE" id="PS50830"/>
    </source>
</evidence>
<evidence type="ECO:0000313" key="2">
    <source>
        <dbReference type="EMBL" id="KIP98903.1"/>
    </source>
</evidence>
<comment type="caution">
    <text evidence="2">The sequence shown here is derived from an EMBL/GenBank/DDBJ whole genome shotgun (WGS) entry which is preliminary data.</text>
</comment>
<accession>A0A0D0KHU1</accession>
<dbReference type="SUPFAM" id="SSF50199">
    <property type="entry name" value="Staphylococcal nuclease"/>
    <property type="match status" value="1"/>
</dbReference>
<protein>
    <submittedName>
        <fullName evidence="2">Succinoglycan biosynthesis protein</fullName>
    </submittedName>
</protein>
<dbReference type="Proteomes" id="UP000035017">
    <property type="component" value="Unassembled WGS sequence"/>
</dbReference>
<dbReference type="PANTHER" id="PTHR12302">
    <property type="entry name" value="EBNA2 BINDING PROTEIN P100"/>
    <property type="match status" value="1"/>
</dbReference>
<dbReference type="AlphaFoldDB" id="A0A0D0KHU1"/>
<reference evidence="2 3" key="1">
    <citation type="submission" date="2014-12" db="EMBL/GenBank/DDBJ databases">
        <title>16Stimator: statistical estimation of ribosomal gene copy numbers from draft genome assemblies.</title>
        <authorList>
            <person name="Perisin M.A."/>
            <person name="Vetter M."/>
            <person name="Gilbert J.A."/>
            <person name="Bergelson J."/>
        </authorList>
    </citation>
    <scope>NUCLEOTIDE SEQUENCE [LARGE SCALE GENOMIC DNA]</scope>
    <source>
        <strain evidence="2 3">MEJ076</strain>
    </source>
</reference>
<dbReference type="InterPro" id="IPR035437">
    <property type="entry name" value="SNase_OB-fold_sf"/>
</dbReference>
<sequence>MRRKSGKISRWLKDGVIAALLLVAGTLVAARVDGIHQQTFSGRFSVVDGDTIARDGERFRLMGIDAPELNQSCSHEGNDLPCGRQAKTYVQTLLQSGDLECEGSSRDRYKRLLVRCHIGARDLAGEIVAAGYAVTTEYFLFSREQTLAKSKGLGIWSGTFEMPANWRREHRAADMDVPLAGVLTLLRHVLGW</sequence>
<dbReference type="Gene3D" id="2.40.50.90">
    <property type="match status" value="1"/>
</dbReference>
<dbReference type="EMBL" id="JXQV01000030">
    <property type="protein sequence ID" value="KIP98903.1"/>
    <property type="molecule type" value="Genomic_DNA"/>
</dbReference>
<feature type="domain" description="TNase-like" evidence="1">
    <location>
        <begin position="46"/>
        <end position="158"/>
    </location>
</feature>
<name>A0A0D0KHU1_AGRTU</name>
<dbReference type="PROSITE" id="PS50830">
    <property type="entry name" value="TNASE_3"/>
    <property type="match status" value="1"/>
</dbReference>